<dbReference type="InterPro" id="IPR023346">
    <property type="entry name" value="Lysozyme-like_dom_sf"/>
</dbReference>
<dbReference type="PROSITE" id="PS51272">
    <property type="entry name" value="SLH"/>
    <property type="match status" value="2"/>
</dbReference>
<dbReference type="PROSITE" id="PS51781">
    <property type="entry name" value="SH3B"/>
    <property type="match status" value="1"/>
</dbReference>
<gene>
    <name evidence="4" type="ORF">SAMN05216353_10896</name>
</gene>
<dbReference type="InterPro" id="IPR003646">
    <property type="entry name" value="SH3-like_bac-type"/>
</dbReference>
<dbReference type="SMART" id="SM00287">
    <property type="entry name" value="SH3b"/>
    <property type="match status" value="1"/>
</dbReference>
<dbReference type="EMBL" id="FOOG01000008">
    <property type="protein sequence ID" value="SFF76693.1"/>
    <property type="molecule type" value="Genomic_DNA"/>
</dbReference>
<dbReference type="InterPro" id="IPR051465">
    <property type="entry name" value="Cell_Envelope_Struct_Comp"/>
</dbReference>
<dbReference type="AlphaFoldDB" id="A0A1I2LCF4"/>
<keyword evidence="5" id="KW-1185">Reference proteome</keyword>
<reference evidence="5" key="1">
    <citation type="submission" date="2016-10" db="EMBL/GenBank/DDBJ databases">
        <authorList>
            <person name="Varghese N."/>
            <person name="Submissions S."/>
        </authorList>
    </citation>
    <scope>NUCLEOTIDE SEQUENCE [LARGE SCALE GENOMIC DNA]</scope>
    <source>
        <strain evidence="5">FP5</strain>
    </source>
</reference>
<dbReference type="SUPFAM" id="SSF53955">
    <property type="entry name" value="Lysozyme-like"/>
    <property type="match status" value="1"/>
</dbReference>
<sequence>MVFLVAVNIFLIPSVHAEAQIADKCSFDQSEGVNPEQQTINCLLTEAAVKYDVPPEIVKAVAEKESAWKQYEDNKPLISEDGGIGIMQVTQKSNYDDSRLKQDIVYNIEAGVEILNQMYDRNDLPSINKSEGSVNAYQRNYIENWYFAVMAYNGIKPVNSPVLQENGDENKEAYQEEVFEIIERNMDRELGKLDFSRDDFDYDPSKKDNIRFVTLDYRFLEPFTSSNYFYKKGQTVGAVQEVNLRSQPTTSNVNVIGKVKEGEHLTIESSYTYEKSPDSLNPFVWYKVEKENGTKGYVASNYLRNKFKDVPAGHYAEENIDQLYDMNILRGHSEDKFGMKENLIRIHAAMLFVRAENLSLTDRPDPGFVDVSPENRYFDTVSAVADEGIFNGDEKGYFHIEDDLKRSEMAVLLQNVYNFEESSKEHPFVDVKDNIWYDESVNRLYHAGITSGVSADQYGPSETVTREQFAAFLIRSIEYQKKN</sequence>
<dbReference type="PANTHER" id="PTHR43308">
    <property type="entry name" value="OUTER MEMBRANE PROTEIN ALPHA-RELATED"/>
    <property type="match status" value="1"/>
</dbReference>
<dbReference type="Pfam" id="PF00395">
    <property type="entry name" value="SLH"/>
    <property type="match status" value="2"/>
</dbReference>
<evidence type="ECO:0000313" key="5">
    <source>
        <dbReference type="Proteomes" id="UP000198897"/>
    </source>
</evidence>
<dbReference type="Gene3D" id="1.10.530.10">
    <property type="match status" value="1"/>
</dbReference>
<dbReference type="Pfam" id="PF08239">
    <property type="entry name" value="SH3_3"/>
    <property type="match status" value="1"/>
</dbReference>
<dbReference type="Gene3D" id="2.30.30.40">
    <property type="entry name" value="SH3 Domains"/>
    <property type="match status" value="1"/>
</dbReference>
<protein>
    <submittedName>
        <fullName evidence="4">S-layer homology domain-containing protein</fullName>
    </submittedName>
</protein>
<evidence type="ECO:0000259" key="3">
    <source>
        <dbReference type="PROSITE" id="PS51781"/>
    </source>
</evidence>
<evidence type="ECO:0000256" key="1">
    <source>
        <dbReference type="ARBA" id="ARBA00022729"/>
    </source>
</evidence>
<name>A0A1I2LCF4_9BACI</name>
<dbReference type="InterPro" id="IPR008258">
    <property type="entry name" value="Transglycosylase_SLT_dom_1"/>
</dbReference>
<dbReference type="Pfam" id="PF01464">
    <property type="entry name" value="SLT"/>
    <property type="match status" value="1"/>
</dbReference>
<dbReference type="InterPro" id="IPR001119">
    <property type="entry name" value="SLH_dom"/>
</dbReference>
<organism evidence="4 5">
    <name type="scientific">Halobacillus alkaliphilus</name>
    <dbReference type="NCBI Taxonomy" id="396056"/>
    <lineage>
        <taxon>Bacteria</taxon>
        <taxon>Bacillati</taxon>
        <taxon>Bacillota</taxon>
        <taxon>Bacilli</taxon>
        <taxon>Bacillales</taxon>
        <taxon>Bacillaceae</taxon>
        <taxon>Halobacillus</taxon>
    </lineage>
</organism>
<proteinExistence type="predicted"/>
<evidence type="ECO:0000259" key="2">
    <source>
        <dbReference type="PROSITE" id="PS51272"/>
    </source>
</evidence>
<dbReference type="Proteomes" id="UP000198897">
    <property type="component" value="Unassembled WGS sequence"/>
</dbReference>
<evidence type="ECO:0000313" key="4">
    <source>
        <dbReference type="EMBL" id="SFF76693.1"/>
    </source>
</evidence>
<keyword evidence="1" id="KW-0732">Signal</keyword>
<feature type="domain" description="SLH" evidence="2">
    <location>
        <begin position="303"/>
        <end position="366"/>
    </location>
</feature>
<accession>A0A1I2LCF4</accession>
<feature type="domain" description="SLH" evidence="2">
    <location>
        <begin position="424"/>
        <end position="483"/>
    </location>
</feature>
<feature type="domain" description="SH3b" evidence="3">
    <location>
        <begin position="231"/>
        <end position="307"/>
    </location>
</feature>
<dbReference type="OrthoDB" id="2690990at2"/>
<dbReference type="CDD" id="cd00254">
    <property type="entry name" value="LT-like"/>
    <property type="match status" value="1"/>
</dbReference>